<accession>A0ABU2ZFK6</accession>
<dbReference type="InterPro" id="IPR009799">
    <property type="entry name" value="EthD_dom"/>
</dbReference>
<sequence>MKRRSDIGRDQFRHHYETHHAPLAAPLFQFSRYRRNHLIEQAVEPGFDCISEFWNESLDRVRTLMAGEVGQTMDEDERRFLDQAQTVGVLSTPVLHGADNGTTLFLLNGPDDGRDALVAALGDQDVGCEFLETTQVTAPAKAPAHCYAAMVRTYGETPSLPAGWSIAHKLEVSVCEFGGAKQGSARRTDSSKQTPSSASDTVPAADAVKSR</sequence>
<comment type="caution">
    <text evidence="3">The sequence shown here is derived from an EMBL/GenBank/DDBJ whole genome shotgun (WGS) entry which is preliminary data.</text>
</comment>
<reference evidence="3 4" key="1">
    <citation type="submission" date="2023-09" db="EMBL/GenBank/DDBJ databases">
        <authorList>
            <person name="Rey-Velasco X."/>
        </authorList>
    </citation>
    <scope>NUCLEOTIDE SEQUENCE [LARGE SCALE GENOMIC DNA]</scope>
    <source>
        <strain evidence="3 4">F390</strain>
    </source>
</reference>
<evidence type="ECO:0000313" key="3">
    <source>
        <dbReference type="EMBL" id="MDT0575382.1"/>
    </source>
</evidence>
<feature type="compositionally biased region" description="Polar residues" evidence="1">
    <location>
        <begin position="191"/>
        <end position="200"/>
    </location>
</feature>
<organism evidence="3 4">
    <name type="scientific">Croceicoccus esteveae</name>
    <dbReference type="NCBI Taxonomy" id="3075597"/>
    <lineage>
        <taxon>Bacteria</taxon>
        <taxon>Pseudomonadati</taxon>
        <taxon>Pseudomonadota</taxon>
        <taxon>Alphaproteobacteria</taxon>
        <taxon>Sphingomonadales</taxon>
        <taxon>Erythrobacteraceae</taxon>
        <taxon>Croceicoccus</taxon>
    </lineage>
</organism>
<evidence type="ECO:0000313" key="4">
    <source>
        <dbReference type="Proteomes" id="UP001259803"/>
    </source>
</evidence>
<dbReference type="RefSeq" id="WP_311339950.1">
    <property type="nucleotide sequence ID" value="NZ_JAVRHS010000002.1"/>
</dbReference>
<dbReference type="EMBL" id="JAVRHS010000002">
    <property type="protein sequence ID" value="MDT0575382.1"/>
    <property type="molecule type" value="Genomic_DNA"/>
</dbReference>
<evidence type="ECO:0000256" key="1">
    <source>
        <dbReference type="SAM" id="MobiDB-lite"/>
    </source>
</evidence>
<dbReference type="InterPro" id="IPR011008">
    <property type="entry name" value="Dimeric_a/b-barrel"/>
</dbReference>
<dbReference type="Pfam" id="PF07110">
    <property type="entry name" value="EthD"/>
    <property type="match status" value="1"/>
</dbReference>
<proteinExistence type="predicted"/>
<dbReference type="Gene3D" id="3.30.70.100">
    <property type="match status" value="1"/>
</dbReference>
<feature type="region of interest" description="Disordered" evidence="1">
    <location>
        <begin position="180"/>
        <end position="211"/>
    </location>
</feature>
<dbReference type="Proteomes" id="UP001259803">
    <property type="component" value="Unassembled WGS sequence"/>
</dbReference>
<evidence type="ECO:0000259" key="2">
    <source>
        <dbReference type="Pfam" id="PF07110"/>
    </source>
</evidence>
<protein>
    <submittedName>
        <fullName evidence="3">EthD domain-containing protein</fullName>
    </submittedName>
</protein>
<dbReference type="SUPFAM" id="SSF54909">
    <property type="entry name" value="Dimeric alpha+beta barrel"/>
    <property type="match status" value="1"/>
</dbReference>
<dbReference type="NCBIfam" id="TIGR02118">
    <property type="entry name" value="EthD family reductase"/>
    <property type="match status" value="1"/>
</dbReference>
<gene>
    <name evidence="3" type="ORF">RM533_04195</name>
</gene>
<name>A0ABU2ZFK6_9SPHN</name>
<keyword evidence="4" id="KW-1185">Reference proteome</keyword>
<feature type="domain" description="EthD" evidence="2">
    <location>
        <begin position="6"/>
        <end position="83"/>
    </location>
</feature>